<dbReference type="GO" id="GO:0016747">
    <property type="term" value="F:acyltransferase activity, transferring groups other than amino-acyl groups"/>
    <property type="evidence" value="ECO:0007669"/>
    <property type="project" value="InterPro"/>
</dbReference>
<dbReference type="InterPro" id="IPR000182">
    <property type="entry name" value="GNAT_dom"/>
</dbReference>
<reference evidence="2" key="1">
    <citation type="submission" date="2020-06" db="EMBL/GenBank/DDBJ databases">
        <authorList>
            <person name="Dong N."/>
        </authorList>
    </citation>
    <scope>NUCLEOTIDE SEQUENCE</scope>
    <source>
        <strain evidence="2">DF46-2-2</strain>
    </source>
</reference>
<proteinExistence type="predicted"/>
<gene>
    <name evidence="2" type="ORF">HX099_07600</name>
</gene>
<accession>A0AAW7DQS9</accession>
<sequence>MSSLPVISLCPAQHLPLELLLLADPEITQIQRYLSACQGISLQLEQQLLGAALVQPMGDSKYEIMAIAVQPEAQQQGYGSLLLRWLLDYYRQQGAQQLAVATGCFGYQLGFYQRQGFRVEQIRKNFFLEHYAEPVFEQGIQHFDQLYLVCQLQ</sequence>
<dbReference type="EMBL" id="JACANB010000004">
    <property type="protein sequence ID" value="MDM1696525.1"/>
    <property type="molecule type" value="Genomic_DNA"/>
</dbReference>
<feature type="domain" description="N-acetyltransferase" evidence="1">
    <location>
        <begin position="1"/>
        <end position="138"/>
    </location>
</feature>
<dbReference type="Gene3D" id="3.40.630.30">
    <property type="match status" value="1"/>
</dbReference>
<name>A0AAW7DQS9_9GAMM</name>
<protein>
    <submittedName>
        <fullName evidence="2">GNAT family N-acetyltransferase</fullName>
    </submittedName>
</protein>
<dbReference type="CDD" id="cd04301">
    <property type="entry name" value="NAT_SF"/>
    <property type="match status" value="1"/>
</dbReference>
<dbReference type="InterPro" id="IPR016181">
    <property type="entry name" value="Acyl_CoA_acyltransferase"/>
</dbReference>
<dbReference type="AlphaFoldDB" id="A0AAW7DQS9"/>
<dbReference type="RefSeq" id="WP_053108795.1">
    <property type="nucleotide sequence ID" value="NZ_CP012359.1"/>
</dbReference>
<organism evidence="2 3">
    <name type="scientific">Thiopseudomonas alkaliphila</name>
    <dbReference type="NCBI Taxonomy" id="1697053"/>
    <lineage>
        <taxon>Bacteria</taxon>
        <taxon>Pseudomonadati</taxon>
        <taxon>Pseudomonadota</taxon>
        <taxon>Gammaproteobacteria</taxon>
        <taxon>Pseudomonadales</taxon>
        <taxon>Pseudomonadaceae</taxon>
        <taxon>Thiopseudomonas</taxon>
    </lineage>
</organism>
<dbReference type="Proteomes" id="UP001173465">
    <property type="component" value="Unassembled WGS sequence"/>
</dbReference>
<evidence type="ECO:0000313" key="3">
    <source>
        <dbReference type="Proteomes" id="UP001173465"/>
    </source>
</evidence>
<reference evidence="2" key="2">
    <citation type="journal article" date="2022" name="Sci. Total Environ.">
        <title>Prevalence, transmission, and molecular epidemiology of tet(X)-positive bacteria among humans, animals, and environmental niches in China: An epidemiological, and genomic-based study.</title>
        <authorList>
            <person name="Dong N."/>
            <person name="Zeng Y."/>
            <person name="Cai C."/>
            <person name="Sun C."/>
            <person name="Lu J."/>
            <person name="Liu C."/>
            <person name="Zhou H."/>
            <person name="Sun Q."/>
            <person name="Shu L."/>
            <person name="Wang H."/>
            <person name="Wang Y."/>
            <person name="Wang S."/>
            <person name="Wu C."/>
            <person name="Chan E.W."/>
            <person name="Chen G."/>
            <person name="Shen Z."/>
            <person name="Chen S."/>
            <person name="Zhang R."/>
        </authorList>
    </citation>
    <scope>NUCLEOTIDE SEQUENCE</scope>
    <source>
        <strain evidence="2">DF46-2-2</strain>
    </source>
</reference>
<comment type="caution">
    <text evidence="2">The sequence shown here is derived from an EMBL/GenBank/DDBJ whole genome shotgun (WGS) entry which is preliminary data.</text>
</comment>
<dbReference type="PROSITE" id="PS51186">
    <property type="entry name" value="GNAT"/>
    <property type="match status" value="1"/>
</dbReference>
<dbReference type="SUPFAM" id="SSF55729">
    <property type="entry name" value="Acyl-CoA N-acyltransferases (Nat)"/>
    <property type="match status" value="1"/>
</dbReference>
<dbReference type="Pfam" id="PF00583">
    <property type="entry name" value="Acetyltransf_1"/>
    <property type="match status" value="1"/>
</dbReference>
<evidence type="ECO:0000313" key="2">
    <source>
        <dbReference type="EMBL" id="MDM1696525.1"/>
    </source>
</evidence>
<evidence type="ECO:0000259" key="1">
    <source>
        <dbReference type="PROSITE" id="PS51186"/>
    </source>
</evidence>